<dbReference type="InterPro" id="IPR003961">
    <property type="entry name" value="FN3_dom"/>
</dbReference>
<protein>
    <recommendedName>
        <fullName evidence="2">Fibronectin type-III domain-containing protein</fullName>
    </recommendedName>
</protein>
<reference evidence="3 4" key="1">
    <citation type="submission" date="2020-08" db="EMBL/GenBank/DDBJ databases">
        <title>Genomic Encyclopedia of Type Strains, Phase IV (KMG-IV): sequencing the most valuable type-strain genomes for metagenomic binning, comparative biology and taxonomic classification.</title>
        <authorList>
            <person name="Goeker M."/>
        </authorList>
    </citation>
    <scope>NUCLEOTIDE SEQUENCE [LARGE SCALE GENOMIC DNA]</scope>
    <source>
        <strain evidence="3 4">DSM 26718</strain>
    </source>
</reference>
<dbReference type="Proteomes" id="UP000532746">
    <property type="component" value="Unassembled WGS sequence"/>
</dbReference>
<dbReference type="GO" id="GO:0003993">
    <property type="term" value="F:acid phosphatase activity"/>
    <property type="evidence" value="ECO:0007669"/>
    <property type="project" value="InterPro"/>
</dbReference>
<dbReference type="RefSeq" id="WP_183403615.1">
    <property type="nucleotide sequence ID" value="NZ_JACHGG010000003.1"/>
</dbReference>
<proteinExistence type="predicted"/>
<dbReference type="Gene3D" id="2.60.40.10">
    <property type="entry name" value="Immunoglobulins"/>
    <property type="match status" value="1"/>
</dbReference>
<evidence type="ECO:0000256" key="1">
    <source>
        <dbReference type="SAM" id="SignalP"/>
    </source>
</evidence>
<feature type="chain" id="PRO_5031390154" description="Fibronectin type-III domain-containing protein" evidence="1">
    <location>
        <begin position="19"/>
        <end position="338"/>
    </location>
</feature>
<comment type="caution">
    <text evidence="3">The sequence shown here is derived from an EMBL/GenBank/DDBJ whole genome shotgun (WGS) entry which is preliminary data.</text>
</comment>
<keyword evidence="1" id="KW-0732">Signal</keyword>
<evidence type="ECO:0000313" key="3">
    <source>
        <dbReference type="EMBL" id="MBB6059968.1"/>
    </source>
</evidence>
<name>A0A7W9T2P4_9BACT</name>
<feature type="domain" description="Fibronectin type-III" evidence="2">
    <location>
        <begin position="244"/>
        <end position="331"/>
    </location>
</feature>
<dbReference type="PROSITE" id="PS50853">
    <property type="entry name" value="FN3"/>
    <property type="match status" value="1"/>
</dbReference>
<dbReference type="GO" id="GO:0046872">
    <property type="term" value="F:metal ion binding"/>
    <property type="evidence" value="ECO:0007669"/>
    <property type="project" value="InterPro"/>
</dbReference>
<organism evidence="3 4">
    <name type="scientific">Hymenobacter luteus</name>
    <dbReference type="NCBI Taxonomy" id="1411122"/>
    <lineage>
        <taxon>Bacteria</taxon>
        <taxon>Pseudomonadati</taxon>
        <taxon>Bacteroidota</taxon>
        <taxon>Cytophagia</taxon>
        <taxon>Cytophagales</taxon>
        <taxon>Hymenobacteraceae</taxon>
        <taxon>Hymenobacter</taxon>
    </lineage>
</organism>
<dbReference type="SUPFAM" id="SSF49363">
    <property type="entry name" value="Purple acid phosphatase, N-terminal domain"/>
    <property type="match status" value="1"/>
</dbReference>
<feature type="signal peptide" evidence="1">
    <location>
        <begin position="1"/>
        <end position="18"/>
    </location>
</feature>
<accession>A0A7W9T2P4</accession>
<evidence type="ECO:0000313" key="4">
    <source>
        <dbReference type="Proteomes" id="UP000532746"/>
    </source>
</evidence>
<evidence type="ECO:0000259" key="2">
    <source>
        <dbReference type="PROSITE" id="PS50853"/>
    </source>
</evidence>
<dbReference type="InterPro" id="IPR008963">
    <property type="entry name" value="Purple_acid_Pase-like_N"/>
</dbReference>
<keyword evidence="4" id="KW-1185">Reference proteome</keyword>
<dbReference type="CDD" id="cd00063">
    <property type="entry name" value="FN3"/>
    <property type="match status" value="1"/>
</dbReference>
<dbReference type="InterPro" id="IPR013783">
    <property type="entry name" value="Ig-like_fold"/>
</dbReference>
<dbReference type="EMBL" id="JACHGG010000003">
    <property type="protein sequence ID" value="MBB6059968.1"/>
    <property type="molecule type" value="Genomic_DNA"/>
</dbReference>
<gene>
    <name evidence="3" type="ORF">HNQ93_002828</name>
</gene>
<dbReference type="AlphaFoldDB" id="A0A7W9T2P4"/>
<dbReference type="SMART" id="SM00060">
    <property type="entry name" value="FN3"/>
    <property type="match status" value="1"/>
</dbReference>
<sequence length="338" mass="34840">MKQLLLPSLLLSALLAQAQRTPRPTQPAGKTPAAATLAPPTLAAARQAGPGATVTVRGVIENGPELGQLRFIQDGTHGLALFSTSNPDLHALAAGDSVQVTGTLKNYNGLLEMDPVTSVRKLAAGRRVVAVEVPAAEAAKLFDEAYEGRLVRITGVSSLTSYAGAPAGPLKGNTNYFINGQRNLPLRINVASTGENGLVEKTAPAGPFDLVGTLGQFAQSGTGGYQLLPRLSADFVVAGGMPAIQGEPVPTAVHRNGFTVTFQTINPGSTVVEYGKTAALGSKVNLPALTTAHSVELTNLEPGTVYYVRVSSGNAAGTSSSAAVPMITDNKKRLTARP</sequence>